<dbReference type="PRINTS" id="PR00468">
    <property type="entry name" value="PLTLPOXGNASE"/>
</dbReference>
<feature type="region of interest" description="Disordered" evidence="17">
    <location>
        <begin position="217"/>
        <end position="253"/>
    </location>
</feature>
<dbReference type="GO" id="GO:0034440">
    <property type="term" value="P:lipid oxidation"/>
    <property type="evidence" value="ECO:0007669"/>
    <property type="project" value="InterPro"/>
</dbReference>
<dbReference type="InterPro" id="IPR036226">
    <property type="entry name" value="LipOase_C_sf"/>
</dbReference>
<comment type="cofactor">
    <cofactor evidence="1 15">
        <name>Fe cation</name>
        <dbReference type="ChEBI" id="CHEBI:24875"/>
    </cofactor>
</comment>
<accession>A0AAV8THW9</accession>
<dbReference type="Pfam" id="PF01477">
    <property type="entry name" value="PLAT"/>
    <property type="match status" value="1"/>
</dbReference>
<dbReference type="FunFam" id="3.10.450.60:FF:000002">
    <property type="entry name" value="Lipoxygenase"/>
    <property type="match status" value="1"/>
</dbReference>
<dbReference type="Gene3D" id="1.20.245.10">
    <property type="entry name" value="Lipoxygenase-1, Domain 5"/>
    <property type="match status" value="1"/>
</dbReference>
<keyword evidence="21" id="KW-1185">Reference proteome</keyword>
<evidence type="ECO:0000259" key="18">
    <source>
        <dbReference type="PROSITE" id="PS50095"/>
    </source>
</evidence>
<dbReference type="PANTHER" id="PTHR11771">
    <property type="entry name" value="LIPOXYGENASE"/>
    <property type="match status" value="1"/>
</dbReference>
<dbReference type="InterPro" id="IPR013819">
    <property type="entry name" value="LipOase_C"/>
</dbReference>
<dbReference type="PROSITE" id="PS51393">
    <property type="entry name" value="LIPOXYGENASE_3"/>
    <property type="match status" value="1"/>
</dbReference>
<comment type="caution">
    <text evidence="20">The sequence shown here is derived from an EMBL/GenBank/DDBJ whole genome shotgun (WGS) entry which is preliminary data.</text>
</comment>
<keyword evidence="12" id="KW-0443">Lipid metabolism</keyword>
<evidence type="ECO:0000256" key="2">
    <source>
        <dbReference type="ARBA" id="ARBA00004496"/>
    </source>
</evidence>
<keyword evidence="4" id="KW-0963">Cytoplasm</keyword>
<evidence type="ECO:0000256" key="15">
    <source>
        <dbReference type="RuleBase" id="RU003974"/>
    </source>
</evidence>
<dbReference type="Gene3D" id="4.10.375.10">
    <property type="entry name" value="Lipoxygenase-1, Domain 2"/>
    <property type="match status" value="1"/>
</dbReference>
<keyword evidence="11 15" id="KW-0408">Iron</keyword>
<comment type="subcellular location">
    <subcellularLocation>
        <location evidence="2">Cytoplasm</location>
    </subcellularLocation>
</comment>
<dbReference type="GO" id="GO:0031408">
    <property type="term" value="P:oxylipin biosynthetic process"/>
    <property type="evidence" value="ECO:0007669"/>
    <property type="project" value="UniProtKB-UniRule"/>
</dbReference>
<keyword evidence="13 16" id="KW-0275">Fatty acid biosynthesis</keyword>
<evidence type="ECO:0000313" key="20">
    <source>
        <dbReference type="EMBL" id="KAJ8766492.1"/>
    </source>
</evidence>
<dbReference type="GO" id="GO:0005737">
    <property type="term" value="C:cytoplasm"/>
    <property type="evidence" value="ECO:0007669"/>
    <property type="project" value="UniProtKB-SubCell"/>
</dbReference>
<organism evidence="20 21">
    <name type="scientific">Erythroxylum novogranatense</name>
    <dbReference type="NCBI Taxonomy" id="1862640"/>
    <lineage>
        <taxon>Eukaryota</taxon>
        <taxon>Viridiplantae</taxon>
        <taxon>Streptophyta</taxon>
        <taxon>Embryophyta</taxon>
        <taxon>Tracheophyta</taxon>
        <taxon>Spermatophyta</taxon>
        <taxon>Magnoliopsida</taxon>
        <taxon>eudicotyledons</taxon>
        <taxon>Gunneridae</taxon>
        <taxon>Pentapetalae</taxon>
        <taxon>rosids</taxon>
        <taxon>fabids</taxon>
        <taxon>Malpighiales</taxon>
        <taxon>Erythroxylaceae</taxon>
        <taxon>Erythroxylum</taxon>
    </lineage>
</organism>
<dbReference type="InterPro" id="IPR020833">
    <property type="entry name" value="LipOase_Fe_BS"/>
</dbReference>
<dbReference type="GO" id="GO:0016702">
    <property type="term" value="F:oxidoreductase activity, acting on single donors with incorporation of molecular oxygen, incorporation of two atoms of oxygen"/>
    <property type="evidence" value="ECO:0007669"/>
    <property type="project" value="InterPro"/>
</dbReference>
<dbReference type="EMBL" id="JAIWQS010000005">
    <property type="protein sequence ID" value="KAJ8766492.1"/>
    <property type="molecule type" value="Genomic_DNA"/>
</dbReference>
<dbReference type="GO" id="GO:0005506">
    <property type="term" value="F:iron ion binding"/>
    <property type="evidence" value="ECO:0007669"/>
    <property type="project" value="UniProtKB-ARBA"/>
</dbReference>
<dbReference type="Gene3D" id="3.10.450.60">
    <property type="match status" value="1"/>
</dbReference>
<gene>
    <name evidence="20" type="ORF">K2173_022551</name>
</gene>
<feature type="domain" description="Lipoxygenase" evidence="19">
    <location>
        <begin position="170"/>
        <end position="872"/>
    </location>
</feature>
<dbReference type="AlphaFoldDB" id="A0AAV8THW9"/>
<dbReference type="PROSITE" id="PS00711">
    <property type="entry name" value="LIPOXYGENASE_1"/>
    <property type="match status" value="1"/>
</dbReference>
<evidence type="ECO:0000256" key="6">
    <source>
        <dbReference type="ARBA" id="ARBA00022723"/>
    </source>
</evidence>
<dbReference type="EC" id="1.13.11.-" evidence="16"/>
<reference evidence="20 21" key="1">
    <citation type="submission" date="2021-09" db="EMBL/GenBank/DDBJ databases">
        <title>Genomic insights and catalytic innovation underlie evolution of tropane alkaloids biosynthesis.</title>
        <authorList>
            <person name="Wang Y.-J."/>
            <person name="Tian T."/>
            <person name="Huang J.-P."/>
            <person name="Huang S.-X."/>
        </authorList>
    </citation>
    <scope>NUCLEOTIDE SEQUENCE [LARGE SCALE GENOMIC DNA]</scope>
    <source>
        <strain evidence="20">KIB-2018</strain>
        <tissue evidence="20">Leaf</tissue>
    </source>
</reference>
<proteinExistence type="inferred from homology"/>
<feature type="domain" description="PLAT" evidence="18">
    <location>
        <begin position="42"/>
        <end position="167"/>
    </location>
</feature>
<dbReference type="PRINTS" id="PR00087">
    <property type="entry name" value="LIPOXYGENASE"/>
</dbReference>
<evidence type="ECO:0000256" key="1">
    <source>
        <dbReference type="ARBA" id="ARBA00001962"/>
    </source>
</evidence>
<dbReference type="Gene3D" id="2.60.60.20">
    <property type="entry name" value="PLAT/LH2 domain"/>
    <property type="match status" value="1"/>
</dbReference>
<keyword evidence="6 15" id="KW-0479">Metal-binding</keyword>
<evidence type="ECO:0000313" key="21">
    <source>
        <dbReference type="Proteomes" id="UP001159364"/>
    </source>
</evidence>
<dbReference type="Proteomes" id="UP001159364">
    <property type="component" value="Linkage Group LG05"/>
</dbReference>
<evidence type="ECO:0000256" key="16">
    <source>
        <dbReference type="RuleBase" id="RU003975"/>
    </source>
</evidence>
<evidence type="ECO:0000256" key="8">
    <source>
        <dbReference type="ARBA" id="ARBA00022832"/>
    </source>
</evidence>
<evidence type="ECO:0000256" key="10">
    <source>
        <dbReference type="ARBA" id="ARBA00023002"/>
    </source>
</evidence>
<dbReference type="InterPro" id="IPR027433">
    <property type="entry name" value="Lipoxygenase_dom_3"/>
</dbReference>
<evidence type="ECO:0000256" key="13">
    <source>
        <dbReference type="ARBA" id="ARBA00023160"/>
    </source>
</evidence>
<dbReference type="FunFam" id="1.20.245.10:FF:000002">
    <property type="entry name" value="Lipoxygenase"/>
    <property type="match status" value="1"/>
</dbReference>
<keyword evidence="8" id="KW-0276">Fatty acid metabolism</keyword>
<dbReference type="SUPFAM" id="SSF49723">
    <property type="entry name" value="Lipase/lipooxygenase domain (PLAT/LH2 domain)"/>
    <property type="match status" value="1"/>
</dbReference>
<dbReference type="CDD" id="cd01751">
    <property type="entry name" value="PLAT_LH2"/>
    <property type="match status" value="1"/>
</dbReference>
<evidence type="ECO:0000256" key="5">
    <source>
        <dbReference type="ARBA" id="ARBA00022516"/>
    </source>
</evidence>
<comment type="caution">
    <text evidence="14">Lacks conserved residue(s) required for the propagation of feature annotation.</text>
</comment>
<dbReference type="GO" id="GO:0006633">
    <property type="term" value="P:fatty acid biosynthetic process"/>
    <property type="evidence" value="ECO:0007669"/>
    <property type="project" value="UniProtKB-KW"/>
</dbReference>
<dbReference type="InterPro" id="IPR020834">
    <property type="entry name" value="LipOase_CS"/>
</dbReference>
<dbReference type="InterPro" id="IPR001246">
    <property type="entry name" value="LipOase_plant"/>
</dbReference>
<dbReference type="InterPro" id="IPR000907">
    <property type="entry name" value="LipOase"/>
</dbReference>
<evidence type="ECO:0000256" key="14">
    <source>
        <dbReference type="PROSITE-ProRule" id="PRU00152"/>
    </source>
</evidence>
<keyword evidence="9 15" id="KW-0223">Dioxygenase</keyword>
<dbReference type="FunFam" id="4.10.375.10:FF:000001">
    <property type="entry name" value="Lipoxygenase"/>
    <property type="match status" value="1"/>
</dbReference>
<dbReference type="Gene3D" id="4.10.372.10">
    <property type="entry name" value="Lipoxygenase-1, Domain 3"/>
    <property type="match status" value="1"/>
</dbReference>
<comment type="function">
    <text evidence="16">Plant lipoxygenase may be involved in a number of diverse aspects of plant physiology including growth and development, pest resistance, and senescence or responses to wounding.</text>
</comment>
<dbReference type="PROSITE" id="PS50095">
    <property type="entry name" value="PLAT"/>
    <property type="match status" value="1"/>
</dbReference>
<comment type="pathway">
    <text evidence="16">Lipid metabolism; oxylipin biosynthesis.</text>
</comment>
<dbReference type="Pfam" id="PF00305">
    <property type="entry name" value="Lipoxygenase"/>
    <property type="match status" value="1"/>
</dbReference>
<evidence type="ECO:0000256" key="17">
    <source>
        <dbReference type="SAM" id="MobiDB-lite"/>
    </source>
</evidence>
<dbReference type="FunFam" id="4.10.372.10:FF:000001">
    <property type="entry name" value="Lipoxygenase"/>
    <property type="match status" value="1"/>
</dbReference>
<dbReference type="InterPro" id="IPR036392">
    <property type="entry name" value="PLAT/LH2_dom_sf"/>
</dbReference>
<evidence type="ECO:0000256" key="11">
    <source>
        <dbReference type="ARBA" id="ARBA00023004"/>
    </source>
</evidence>
<evidence type="ECO:0000259" key="19">
    <source>
        <dbReference type="PROSITE" id="PS51393"/>
    </source>
</evidence>
<keyword evidence="7 16" id="KW-0925">Oxylipin biosynthesis</keyword>
<name>A0AAV8THW9_9ROSI</name>
<dbReference type="InterPro" id="IPR001024">
    <property type="entry name" value="PLAT/LH2_dom"/>
</dbReference>
<dbReference type="SUPFAM" id="SSF48484">
    <property type="entry name" value="Lipoxigenase"/>
    <property type="match status" value="1"/>
</dbReference>
<comment type="similarity">
    <text evidence="3 15">Belongs to the lipoxygenase family.</text>
</comment>
<evidence type="ECO:0000256" key="7">
    <source>
        <dbReference type="ARBA" id="ARBA00022767"/>
    </source>
</evidence>
<evidence type="ECO:0000256" key="4">
    <source>
        <dbReference type="ARBA" id="ARBA00022490"/>
    </source>
</evidence>
<evidence type="ECO:0000256" key="3">
    <source>
        <dbReference type="ARBA" id="ARBA00009419"/>
    </source>
</evidence>
<sequence length="872" mass="99696">MLQKVKESFCVQPKTKVKGGSNEFKKIKGSVVLMKKNFLDLSDFKASLLDRLYELFGKGVAVQLIGSNHPRPGTGLGGKLGKVARLERWATTLTPLTAGETEFGVTFDWDEDIGVPGAFIIRNYHHSQFYLKTLILEDVPGHGRLHFVCNSWVYPVHCYKYDRVFFSNKTYLPCQTPEPLRKYREEELTNLRGNGKGKLKEWDRVYDYDYYNDLGSPDKGEEYERPVLGGSEEYPYPRRGRTGRKPTKTDPNTESRLPLLSLNIYVPRDERFGHVKFSDFLAYALKSIVQVLLPEIASLCDKTRNEFDTFEDVYNLYEGGIKLPSGSSVGKLRDLIPWEMLKELVRNDGERFLKFPMPDVIKEDKSAWRTDEEFGREMLAGVNPVCVSRLREFPPASKLDPKEYGNQHSTIRKEDIEENMDGLTINQALESNRLFILDHHDALMPYLERINSTSSKIYASRTILLLQDDGTLRPLAIELSKPHPQGKNHGAVSKVFTPAENGVEGSIWQLAKAYVAVNDSGYHQLISHWLNTHAVIEPFVIATNRQLSVLHPIYKLLQPHFKDTMYINALARQILINAGGVLEKTVFPAKYAMELSSVVYKNWIFTEQGLPADLLRRGVAVKDSSSRHGLRLLIEDYPYAVDGLEIWSAIETWVEEYCGFYYPTVDLIQNDYELQSWWSEIRNVGHGDKKDEPWWPEMQTRADLTKSCTIIIWIASALHAAVNFGQYPYAGFLPNRPTISRRFMPEPGTPEYTEVEENPDLAFLKTITAQFQTLLGVSLIEILSRHATDEIYLGKRETREWTSDKEPLAAFERFGNKLIDIENRILNMNNEKRWRNRVGPVKVPYTLLFPNTSDYYKQGGLTGGGIPNSISI</sequence>
<dbReference type="SMART" id="SM00308">
    <property type="entry name" value="LH2"/>
    <property type="match status" value="1"/>
</dbReference>
<evidence type="ECO:0000256" key="9">
    <source>
        <dbReference type="ARBA" id="ARBA00022964"/>
    </source>
</evidence>
<keyword evidence="5 16" id="KW-0444">Lipid biosynthesis</keyword>
<keyword evidence="10 15" id="KW-0560">Oxidoreductase</keyword>
<protein>
    <recommendedName>
        <fullName evidence="16">Lipoxygenase</fullName>
        <ecNumber evidence="16">1.13.11.-</ecNumber>
    </recommendedName>
</protein>
<dbReference type="InterPro" id="IPR042057">
    <property type="entry name" value="Lipoxy_PLAT/LH2"/>
</dbReference>
<evidence type="ECO:0000256" key="12">
    <source>
        <dbReference type="ARBA" id="ARBA00023098"/>
    </source>
</evidence>
<dbReference type="PROSITE" id="PS00081">
    <property type="entry name" value="LIPOXYGENASE_2"/>
    <property type="match status" value="1"/>
</dbReference>